<gene>
    <name evidence="2" type="ORF">E2C01_086671</name>
</gene>
<keyword evidence="3" id="KW-1185">Reference proteome</keyword>
<evidence type="ECO:0000313" key="3">
    <source>
        <dbReference type="Proteomes" id="UP000324222"/>
    </source>
</evidence>
<protein>
    <submittedName>
        <fullName evidence="2">Uncharacterized protein</fullName>
    </submittedName>
</protein>
<evidence type="ECO:0000313" key="2">
    <source>
        <dbReference type="EMBL" id="MPC91622.1"/>
    </source>
</evidence>
<reference evidence="2 3" key="1">
    <citation type="submission" date="2019-05" db="EMBL/GenBank/DDBJ databases">
        <title>Another draft genome of Portunus trituberculatus and its Hox gene families provides insights of decapod evolution.</title>
        <authorList>
            <person name="Jeong J.-H."/>
            <person name="Song I."/>
            <person name="Kim S."/>
            <person name="Choi T."/>
            <person name="Kim D."/>
            <person name="Ryu S."/>
            <person name="Kim W."/>
        </authorList>
    </citation>
    <scope>NUCLEOTIDE SEQUENCE [LARGE SCALE GENOMIC DNA]</scope>
    <source>
        <tissue evidence="2">Muscle</tissue>
    </source>
</reference>
<organism evidence="2 3">
    <name type="scientific">Portunus trituberculatus</name>
    <name type="common">Swimming crab</name>
    <name type="synonym">Neptunus trituberculatus</name>
    <dbReference type="NCBI Taxonomy" id="210409"/>
    <lineage>
        <taxon>Eukaryota</taxon>
        <taxon>Metazoa</taxon>
        <taxon>Ecdysozoa</taxon>
        <taxon>Arthropoda</taxon>
        <taxon>Crustacea</taxon>
        <taxon>Multicrustacea</taxon>
        <taxon>Malacostraca</taxon>
        <taxon>Eumalacostraca</taxon>
        <taxon>Eucarida</taxon>
        <taxon>Decapoda</taxon>
        <taxon>Pleocyemata</taxon>
        <taxon>Brachyura</taxon>
        <taxon>Eubrachyura</taxon>
        <taxon>Portunoidea</taxon>
        <taxon>Portunidae</taxon>
        <taxon>Portuninae</taxon>
        <taxon>Portunus</taxon>
    </lineage>
</organism>
<name>A0A5B7J622_PORTR</name>
<dbReference type="Proteomes" id="UP000324222">
    <property type="component" value="Unassembled WGS sequence"/>
</dbReference>
<feature type="region of interest" description="Disordered" evidence="1">
    <location>
        <begin position="68"/>
        <end position="87"/>
    </location>
</feature>
<dbReference type="AlphaFoldDB" id="A0A5B7J622"/>
<feature type="compositionally biased region" description="Basic residues" evidence="1">
    <location>
        <begin position="72"/>
        <end position="87"/>
    </location>
</feature>
<proteinExistence type="predicted"/>
<evidence type="ECO:0000256" key="1">
    <source>
        <dbReference type="SAM" id="MobiDB-lite"/>
    </source>
</evidence>
<accession>A0A5B7J622</accession>
<dbReference type="EMBL" id="VSRR010088406">
    <property type="protein sequence ID" value="MPC91622.1"/>
    <property type="molecule type" value="Genomic_DNA"/>
</dbReference>
<sequence>MSTLIPRPSCTRLSSSHPYSIQHSNVRVNHYSLVNFGTPYLLLYFLLSFRNEATSDLKCSIEERTAPGNREKLRHSVGSKWQKRALS</sequence>
<comment type="caution">
    <text evidence="2">The sequence shown here is derived from an EMBL/GenBank/DDBJ whole genome shotgun (WGS) entry which is preliminary data.</text>
</comment>